<accession>A0AC34RPN5</accession>
<proteinExistence type="predicted"/>
<dbReference type="Proteomes" id="UP000887576">
    <property type="component" value="Unplaced"/>
</dbReference>
<evidence type="ECO:0000313" key="1">
    <source>
        <dbReference type="Proteomes" id="UP000887576"/>
    </source>
</evidence>
<name>A0AC34RPN5_9BILA</name>
<sequence length="425" mass="47549">MVIVMDHIIVDSDVDPGESSFDYGYVEPLVLDEDSCKDPEDVIVCRQVVTADGTRKLYGLINGFRNGHSVSEFVGKELLTRILYNNKLAKSDMDDPVMQFDPIVKNVMNKAFLDIDADYFSSQIDSVLAARMQIKLAADEEMTADNFEKLSEADEKISGGAVAVIALIIYRSLYVANCGNSVAILVKQSTDPNDLNAFQVSELHENHEIKEIERLHRLGLDPMRIFGPSRCFGDYFRKGGYKENPALQHAQNEPVCVDPAIFGGIEIDNSYCFLLLLSPGLVQAVLNIETERKVSEYVTQLLINHMNDAKSIKGAVQNVLQSISNDLKMKMEMKNCQPPKSSLSMMMIPLSDHILDLINPIDGTDRAVKTQSTSTGFIESYVDFSEYFADTPQAQDLRNSIVARIESLKQLYKDKKRLLHAISED</sequence>
<organism evidence="1 2">
    <name type="scientific">Panagrolaimus sp. JU765</name>
    <dbReference type="NCBI Taxonomy" id="591449"/>
    <lineage>
        <taxon>Eukaryota</taxon>
        <taxon>Metazoa</taxon>
        <taxon>Ecdysozoa</taxon>
        <taxon>Nematoda</taxon>
        <taxon>Chromadorea</taxon>
        <taxon>Rhabditida</taxon>
        <taxon>Tylenchina</taxon>
        <taxon>Panagrolaimomorpha</taxon>
        <taxon>Panagrolaimoidea</taxon>
        <taxon>Panagrolaimidae</taxon>
        <taxon>Panagrolaimus</taxon>
    </lineage>
</organism>
<protein>
    <submittedName>
        <fullName evidence="2">PPM-type phosphatase domain-containing protein</fullName>
    </submittedName>
</protein>
<evidence type="ECO:0000313" key="2">
    <source>
        <dbReference type="WBParaSite" id="JU765_v2.g888.t1"/>
    </source>
</evidence>
<reference evidence="2" key="1">
    <citation type="submission" date="2022-11" db="UniProtKB">
        <authorList>
            <consortium name="WormBaseParasite"/>
        </authorList>
    </citation>
    <scope>IDENTIFICATION</scope>
</reference>
<dbReference type="WBParaSite" id="JU765_v2.g888.t1">
    <property type="protein sequence ID" value="JU765_v2.g888.t1"/>
    <property type="gene ID" value="JU765_v2.g888"/>
</dbReference>